<dbReference type="Proteomes" id="UP000559256">
    <property type="component" value="Unassembled WGS sequence"/>
</dbReference>
<accession>A0A8H5D2K8</accession>
<keyword evidence="12" id="KW-0469">Meiosis</keyword>
<keyword evidence="5" id="KW-0255">Endonuclease</keyword>
<evidence type="ECO:0000256" key="3">
    <source>
        <dbReference type="ARBA" id="ARBA00022722"/>
    </source>
</evidence>
<dbReference type="GO" id="GO:0008821">
    <property type="term" value="F:crossover junction DNA endonuclease activity"/>
    <property type="evidence" value="ECO:0007669"/>
    <property type="project" value="TreeGrafter"/>
</dbReference>
<dbReference type="Gene3D" id="1.10.150.670">
    <property type="entry name" value="Crossover junction endonuclease EME1, DNA-binding domain"/>
    <property type="match status" value="1"/>
</dbReference>
<dbReference type="PANTHER" id="PTHR21077">
    <property type="entry name" value="EME1 PROTEIN"/>
    <property type="match status" value="1"/>
</dbReference>
<dbReference type="GO" id="GO:0048476">
    <property type="term" value="C:Holliday junction resolvase complex"/>
    <property type="evidence" value="ECO:0007669"/>
    <property type="project" value="InterPro"/>
</dbReference>
<evidence type="ECO:0000313" key="14">
    <source>
        <dbReference type="EMBL" id="KAF5352053.1"/>
    </source>
</evidence>
<sequence>MPLSRSDTIDLDDYDFDEEEYTQSQATLPPSSQLDVIELTDSDSEDAIQSQPPPPSSSPQYGVIELSSDEEDAVTQMRPVSVASTIAVDADSDDDLPSMDQVLNEYRNRPAVPRQTSFGQSSKRRYSQGAADNPSGSDDTPSPPKKSRLYSTIKTSPSPPPKPKKRTRKTPEEKQREKEEKDAAKARKEADRKAEQVRKEQEKLLKKQLKDIDRLKKQEEKDAKQAQRKANNRHADKKKALEDMTIVLSSTFGQHFVELLNIKMQEFGASVETSPSRLQGYDCVRFRRHIHRQYDTKVRAFVPVDPPFDKEEPAVLVRLSKETLFDLVRNQNLQQLVLTLRAAYNLPQSSQTRIFLMLFGLEKWKKSARHKWQIIEDELAVLQFDEHTHHIYVESDQEAVDRLYNVAADYGIKEQKLVERSYLPFCPNVKIEAAKGKGTYCQMLDQVHRLTISAAEGIVAEFPTMRELLDSYHELEGDPKGRERLLQGSAVKQRQDGQASARENRRLGDVLSKRVATVMYGSDPNELVVKG</sequence>
<reference evidence="14 15" key="1">
    <citation type="journal article" date="2020" name="ISME J.">
        <title>Uncovering the hidden diversity of litter-decomposition mechanisms in mushroom-forming fungi.</title>
        <authorList>
            <person name="Floudas D."/>
            <person name="Bentzer J."/>
            <person name="Ahren D."/>
            <person name="Johansson T."/>
            <person name="Persson P."/>
            <person name="Tunlid A."/>
        </authorList>
    </citation>
    <scope>NUCLEOTIDE SEQUENCE [LARGE SCALE GENOMIC DNA]</scope>
    <source>
        <strain evidence="14 15">CBS 291.85</strain>
    </source>
</reference>
<dbReference type="GO" id="GO:0031297">
    <property type="term" value="P:replication fork processing"/>
    <property type="evidence" value="ECO:0007669"/>
    <property type="project" value="TreeGrafter"/>
</dbReference>
<dbReference type="InterPro" id="IPR033310">
    <property type="entry name" value="Mms4/EME1/EME2"/>
</dbReference>
<evidence type="ECO:0000256" key="11">
    <source>
        <dbReference type="ARBA" id="ARBA00023242"/>
    </source>
</evidence>
<dbReference type="AlphaFoldDB" id="A0A8H5D2K8"/>
<evidence type="ECO:0000256" key="4">
    <source>
        <dbReference type="ARBA" id="ARBA00022723"/>
    </source>
</evidence>
<evidence type="ECO:0000256" key="6">
    <source>
        <dbReference type="ARBA" id="ARBA00022763"/>
    </source>
</evidence>
<dbReference type="GO" id="GO:0006302">
    <property type="term" value="P:double-strand break repair"/>
    <property type="evidence" value="ECO:0007669"/>
    <property type="project" value="TreeGrafter"/>
</dbReference>
<comment type="caution">
    <text evidence="14">The sequence shown here is derived from an EMBL/GenBank/DDBJ whole genome shotgun (WGS) entry which is preliminary data.</text>
</comment>
<dbReference type="OrthoDB" id="343092at2759"/>
<evidence type="ECO:0000256" key="8">
    <source>
        <dbReference type="ARBA" id="ARBA00022842"/>
    </source>
</evidence>
<keyword evidence="11" id="KW-0539">Nucleus</keyword>
<dbReference type="PANTHER" id="PTHR21077:SF5">
    <property type="entry name" value="CROSSOVER JUNCTION ENDONUCLEASE MMS4"/>
    <property type="match status" value="1"/>
</dbReference>
<organism evidence="14 15">
    <name type="scientific">Tetrapyrgos nigripes</name>
    <dbReference type="NCBI Taxonomy" id="182062"/>
    <lineage>
        <taxon>Eukaryota</taxon>
        <taxon>Fungi</taxon>
        <taxon>Dikarya</taxon>
        <taxon>Basidiomycota</taxon>
        <taxon>Agaricomycotina</taxon>
        <taxon>Agaricomycetes</taxon>
        <taxon>Agaricomycetidae</taxon>
        <taxon>Agaricales</taxon>
        <taxon>Marasmiineae</taxon>
        <taxon>Marasmiaceae</taxon>
        <taxon>Tetrapyrgos</taxon>
    </lineage>
</organism>
<keyword evidence="7" id="KW-0378">Hydrolase</keyword>
<dbReference type="GO" id="GO:0000712">
    <property type="term" value="P:resolution of meiotic recombination intermediates"/>
    <property type="evidence" value="ECO:0007669"/>
    <property type="project" value="TreeGrafter"/>
</dbReference>
<evidence type="ECO:0008006" key="16">
    <source>
        <dbReference type="Google" id="ProtNLM"/>
    </source>
</evidence>
<dbReference type="EMBL" id="JAACJM010000068">
    <property type="protein sequence ID" value="KAF5352053.1"/>
    <property type="molecule type" value="Genomic_DNA"/>
</dbReference>
<keyword evidence="6" id="KW-0227">DNA damage</keyword>
<evidence type="ECO:0000256" key="10">
    <source>
        <dbReference type="ARBA" id="ARBA00023204"/>
    </source>
</evidence>
<dbReference type="InterPro" id="IPR042530">
    <property type="entry name" value="EME1/EME2_C"/>
</dbReference>
<evidence type="ECO:0000256" key="12">
    <source>
        <dbReference type="ARBA" id="ARBA00023254"/>
    </source>
</evidence>
<gene>
    <name evidence="14" type="ORF">D9758_009395</name>
</gene>
<name>A0A8H5D2K8_9AGAR</name>
<keyword evidence="4" id="KW-0479">Metal-binding</keyword>
<keyword evidence="9" id="KW-0233">DNA recombination</keyword>
<feature type="region of interest" description="Disordered" evidence="13">
    <location>
        <begin position="39"/>
        <end position="237"/>
    </location>
</feature>
<keyword evidence="15" id="KW-1185">Reference proteome</keyword>
<dbReference type="GO" id="GO:0005634">
    <property type="term" value="C:nucleus"/>
    <property type="evidence" value="ECO:0007669"/>
    <property type="project" value="UniProtKB-SubCell"/>
</dbReference>
<evidence type="ECO:0000256" key="7">
    <source>
        <dbReference type="ARBA" id="ARBA00022801"/>
    </source>
</evidence>
<proteinExistence type="predicted"/>
<comment type="cofactor">
    <cofactor evidence="1">
        <name>Mg(2+)</name>
        <dbReference type="ChEBI" id="CHEBI:18420"/>
    </cofactor>
</comment>
<evidence type="ECO:0000313" key="15">
    <source>
        <dbReference type="Proteomes" id="UP000559256"/>
    </source>
</evidence>
<evidence type="ECO:0000256" key="1">
    <source>
        <dbReference type="ARBA" id="ARBA00001946"/>
    </source>
</evidence>
<dbReference type="Pfam" id="PF21292">
    <property type="entry name" value="EME1-MUS81_C"/>
    <property type="match status" value="1"/>
</dbReference>
<feature type="compositionally biased region" description="Basic and acidic residues" evidence="13">
    <location>
        <begin position="169"/>
        <end position="225"/>
    </location>
</feature>
<evidence type="ECO:0000256" key="5">
    <source>
        <dbReference type="ARBA" id="ARBA00022759"/>
    </source>
</evidence>
<keyword evidence="10" id="KW-0234">DNA repair</keyword>
<dbReference type="Gene3D" id="3.40.50.10130">
    <property type="match status" value="1"/>
</dbReference>
<comment type="subcellular location">
    <subcellularLocation>
        <location evidence="2">Nucleus</location>
    </subcellularLocation>
</comment>
<evidence type="ECO:0000256" key="13">
    <source>
        <dbReference type="SAM" id="MobiDB-lite"/>
    </source>
</evidence>
<dbReference type="GO" id="GO:0046872">
    <property type="term" value="F:metal ion binding"/>
    <property type="evidence" value="ECO:0007669"/>
    <property type="project" value="UniProtKB-KW"/>
</dbReference>
<evidence type="ECO:0000256" key="9">
    <source>
        <dbReference type="ARBA" id="ARBA00023172"/>
    </source>
</evidence>
<feature type="compositionally biased region" description="Basic residues" evidence="13">
    <location>
        <begin position="226"/>
        <end position="237"/>
    </location>
</feature>
<evidence type="ECO:0000256" key="2">
    <source>
        <dbReference type="ARBA" id="ARBA00004123"/>
    </source>
</evidence>
<keyword evidence="8" id="KW-0460">Magnesium</keyword>
<keyword evidence="3" id="KW-0540">Nuclease</keyword>
<dbReference type="GO" id="GO:0031573">
    <property type="term" value="P:mitotic intra-S DNA damage checkpoint signaling"/>
    <property type="evidence" value="ECO:0007669"/>
    <property type="project" value="TreeGrafter"/>
</dbReference>
<feature type="compositionally biased region" description="Low complexity" evidence="13">
    <location>
        <begin position="80"/>
        <end position="89"/>
    </location>
</feature>
<protein>
    <recommendedName>
        <fullName evidence="16">Crossover junction endonuclease EME1</fullName>
    </recommendedName>
</protein>